<dbReference type="InterPro" id="IPR041664">
    <property type="entry name" value="AAA_16"/>
</dbReference>
<name>A0A4R9GAU5_9LEPT</name>
<dbReference type="PANTHER" id="PTHR43642">
    <property type="entry name" value="HYBRID SIGNAL TRANSDUCTION HISTIDINE KINASE G"/>
    <property type="match status" value="1"/>
</dbReference>
<dbReference type="OrthoDB" id="9801841at2"/>
<dbReference type="InterPro" id="IPR027417">
    <property type="entry name" value="P-loop_NTPase"/>
</dbReference>
<dbReference type="Gene3D" id="3.30.450.40">
    <property type="match status" value="1"/>
</dbReference>
<comment type="caution">
    <text evidence="3">The sequence shown here is derived from an EMBL/GenBank/DDBJ whole genome shotgun (WGS) entry which is preliminary data.</text>
</comment>
<organism evidence="3 4">
    <name type="scientific">Leptospira fletcheri</name>
    <dbReference type="NCBI Taxonomy" id="2484981"/>
    <lineage>
        <taxon>Bacteria</taxon>
        <taxon>Pseudomonadati</taxon>
        <taxon>Spirochaetota</taxon>
        <taxon>Spirochaetia</taxon>
        <taxon>Leptospirales</taxon>
        <taxon>Leptospiraceae</taxon>
        <taxon>Leptospira</taxon>
    </lineage>
</organism>
<dbReference type="InterPro" id="IPR036457">
    <property type="entry name" value="PPM-type-like_dom_sf"/>
</dbReference>
<dbReference type="Gene3D" id="3.40.50.300">
    <property type="entry name" value="P-loop containing nucleotide triphosphate hydrolases"/>
    <property type="match status" value="1"/>
</dbReference>
<dbReference type="Pfam" id="PF13191">
    <property type="entry name" value="AAA_16"/>
    <property type="match status" value="1"/>
</dbReference>
<dbReference type="SUPFAM" id="SSF52540">
    <property type="entry name" value="P-loop containing nucleoside triphosphate hydrolases"/>
    <property type="match status" value="1"/>
</dbReference>
<evidence type="ECO:0000313" key="3">
    <source>
        <dbReference type="EMBL" id="TGK08852.1"/>
    </source>
</evidence>
<dbReference type="Pfam" id="PF00069">
    <property type="entry name" value="Pkinase"/>
    <property type="match status" value="1"/>
</dbReference>
<dbReference type="InterPro" id="IPR001932">
    <property type="entry name" value="PPM-type_phosphatase-like_dom"/>
</dbReference>
<dbReference type="SUPFAM" id="SSF81606">
    <property type="entry name" value="PP2C-like"/>
    <property type="match status" value="1"/>
</dbReference>
<dbReference type="RefSeq" id="WP_135768539.1">
    <property type="nucleotide sequence ID" value="NZ_RQET01000009.1"/>
</dbReference>
<keyword evidence="4" id="KW-1185">Reference proteome</keyword>
<feature type="coiled-coil region" evidence="1">
    <location>
        <begin position="1489"/>
        <end position="1520"/>
    </location>
</feature>
<dbReference type="SUPFAM" id="SSF55781">
    <property type="entry name" value="GAF domain-like"/>
    <property type="match status" value="1"/>
</dbReference>
<feature type="domain" description="Protein kinase" evidence="2">
    <location>
        <begin position="11"/>
        <end position="281"/>
    </location>
</feature>
<dbReference type="SMART" id="SM00065">
    <property type="entry name" value="GAF"/>
    <property type="match status" value="1"/>
</dbReference>
<dbReference type="SMART" id="SM00331">
    <property type="entry name" value="PP2C_SIG"/>
    <property type="match status" value="1"/>
</dbReference>
<proteinExistence type="predicted"/>
<dbReference type="InterPro" id="IPR003593">
    <property type="entry name" value="AAA+_ATPase"/>
</dbReference>
<dbReference type="InterPro" id="IPR053159">
    <property type="entry name" value="Hybrid_Histidine_Kinase"/>
</dbReference>
<evidence type="ECO:0000313" key="4">
    <source>
        <dbReference type="Proteomes" id="UP000298458"/>
    </source>
</evidence>
<dbReference type="Gene3D" id="1.10.510.10">
    <property type="entry name" value="Transferase(Phosphotransferase) domain 1"/>
    <property type="match status" value="1"/>
</dbReference>
<reference evidence="3" key="1">
    <citation type="journal article" date="2019" name="PLoS Negl. Trop. Dis.">
        <title>Revisiting the worldwide diversity of Leptospira species in the environment.</title>
        <authorList>
            <person name="Vincent A.T."/>
            <person name="Schiettekatte O."/>
            <person name="Bourhy P."/>
            <person name="Veyrier F.J."/>
            <person name="Picardeau M."/>
        </authorList>
    </citation>
    <scope>NUCLEOTIDE SEQUENCE [LARGE SCALE GENOMIC DNA]</scope>
    <source>
        <strain evidence="3">SSW15</strain>
    </source>
</reference>
<evidence type="ECO:0000259" key="2">
    <source>
        <dbReference type="PROSITE" id="PS50011"/>
    </source>
</evidence>
<dbReference type="GO" id="GO:0004672">
    <property type="term" value="F:protein kinase activity"/>
    <property type="evidence" value="ECO:0007669"/>
    <property type="project" value="InterPro"/>
</dbReference>
<dbReference type="Pfam" id="PF07228">
    <property type="entry name" value="SpoIIE"/>
    <property type="match status" value="1"/>
</dbReference>
<dbReference type="SUPFAM" id="SSF56112">
    <property type="entry name" value="Protein kinase-like (PK-like)"/>
    <property type="match status" value="1"/>
</dbReference>
<dbReference type="InterPro" id="IPR003018">
    <property type="entry name" value="GAF"/>
</dbReference>
<dbReference type="Proteomes" id="UP000298458">
    <property type="component" value="Unassembled WGS sequence"/>
</dbReference>
<evidence type="ECO:0000256" key="1">
    <source>
        <dbReference type="SAM" id="Coils"/>
    </source>
</evidence>
<dbReference type="GO" id="GO:0005524">
    <property type="term" value="F:ATP binding"/>
    <property type="evidence" value="ECO:0007669"/>
    <property type="project" value="InterPro"/>
</dbReference>
<protein>
    <submittedName>
        <fullName evidence="3">GAF domain-containing protein</fullName>
    </submittedName>
</protein>
<dbReference type="SMART" id="SM00220">
    <property type="entry name" value="S_TKc"/>
    <property type="match status" value="1"/>
</dbReference>
<accession>A0A4R9GAU5</accession>
<dbReference type="PROSITE" id="PS50011">
    <property type="entry name" value="PROTEIN_KINASE_DOM"/>
    <property type="match status" value="1"/>
</dbReference>
<sequence>MVHAKSEKIPYELGEEIFEDSVSIAYRGFLGAERNPKIIRVQKAEGREASAFYFVNEFELGKLVSSSGILRPESMLDVSETMCLVYENLPYGLLAERLKSGLFVEMEEFLEMAISFSENLLQLHTVGIVHNQISPNAFFYDESSRLSKLAWLSGGSFLLSDKGGYVPQRYTLDLLAYCSPENTGRLNRAVDSRSDGYALGALFYEILSGTPPFRSSDPLELIHYHIARSPVPLTKLRKDIPQAVSDVVGKLLSKMPEERYQSLESLVFDLKGIRDSLHSRRRLSQFIPGVYEERIGFRDSGRVYDREQERKIFESALVETTRGKREILFVQGKSGTGKTTFVENAVSYLDIYSVHFIRGKFEEDKQDIPYFAFRQIMSDLLRTVLERKEEEIVRLKTYIKETLGESFEILAHLLPELVDLLSIGQKRKERKKARDEKTLFAVALRFLSLCFDRRNPGIILLDDLQWADSASQALIEYFLQNEEWEGILFVLTNRLGEGEFSDPKARQIAPSLRIREIVLSPLSRESVRKYVQDSLYIEAEDANRLVDVLISKTDGNPLFLHQFLRSLFQDSCLTFHTSTGKYVPEWERIVHRTVTENVLDLVFERILKLPEETALVLRVGACIGARFDLRVLYDYFKDTPNLLVRGIRESVREGILLYQEAGTMLFPALQYITQGKIEDSGLLSSLSEVRFRFSHDRMSQGISDATDPVERRKIHKRLALILIEKQKQNGTSSLVLEIASHLVRSQELQEDEENSEDFFRYMVLAGNASKAAAAYESAYSIFSLLSSHLKKRHWNSERKTAFGIMKSLAESAYYLFKKEEAERIVQELLNQTENAIEKAEIYLMQLEVMNVYNDLEAAYRIGVDALECLGIRFREKPGVLDLSWEFLKMMVYSRGRSPEKLVEAKENKNPHKVEAVNIIVNLLNYGKHMDETVMAYLYLKLINLTLKEGNSPPSFFGYAGFGSVILAGTGNFKLSLRYWQLAEAVLERFGADHLYGRYIFGRTILLDYFRHPFRSIVDFAEEAYQKCLQYGDYLWAGFALVSQNMYQLYSSETSQSYREKIRENADRGSKLNYDILNIFFHTSESYLDGLEGQSVETIKFKGSILGYPDFESGVLDVTGNGTANSWYSTLIGSSAYLAQNYSEAERILEKYKDDVEKSRILFLYSEFRFYKSLLLIRMSEKGRNLTLRERFFVRNSRFLFTRWEKIYPSAFLTYSAVLKAEIAEYKGKSDLANFYFESAIHELEVESSDLRKAIVFEHAARWNIKQDRIVYGKFLLQNSIRFYGYWGAKILADRLREEFEELLRTSDGGKRSAGRILSDSTLTSYNLDMRTVLKASQSISGVIELNELLRQLVRTIMENAAATRGFLVLPVGKELYLRAGSDIEEPGFLPKSIGLDEAGHLLPTEVIYFCFRSGQKILLADASKDPLYSVNSYVRRSKPKSLLCMPITKQGRTLCVLYLENRLTSGIFDQHRLEILEILSAQAAISLENAKLYEEITSMNSELEKKVAERTEELEQSLEIIRKDMIYSKRIQRSILPEHFTIPRLRYSVNYHPMDEVGGDFYDLSKVKEGKYRFFLADATGHGVQAALVTMAIKGEYENLKFKFDDPGQLLSELNNAILMKYKTLYFTAVLADLDLSEMKMRYASAGHVSQYLIHDSEASELSKTGAILGFMKDYPYKTEGMPLHSGDRLYLFSDGVFEEFDVDKVEYGESRFLDSVKSTRHFEPQQQAEKIIHSLHEFLDGESVQDDITLIVLAVE</sequence>
<feature type="coiled-coil region" evidence="1">
    <location>
        <begin position="818"/>
        <end position="849"/>
    </location>
</feature>
<dbReference type="InterPro" id="IPR029016">
    <property type="entry name" value="GAF-like_dom_sf"/>
</dbReference>
<dbReference type="InterPro" id="IPR000719">
    <property type="entry name" value="Prot_kinase_dom"/>
</dbReference>
<dbReference type="PANTHER" id="PTHR43642:SF1">
    <property type="entry name" value="HYBRID SIGNAL TRANSDUCTION HISTIDINE KINASE G"/>
    <property type="match status" value="1"/>
</dbReference>
<dbReference type="SMART" id="SM00382">
    <property type="entry name" value="AAA"/>
    <property type="match status" value="1"/>
</dbReference>
<dbReference type="Pfam" id="PF01590">
    <property type="entry name" value="GAF"/>
    <property type="match status" value="1"/>
</dbReference>
<dbReference type="InterPro" id="IPR011009">
    <property type="entry name" value="Kinase-like_dom_sf"/>
</dbReference>
<gene>
    <name evidence="3" type="ORF">EHO60_12485</name>
</gene>
<dbReference type="EMBL" id="RQET01000009">
    <property type="protein sequence ID" value="TGK08852.1"/>
    <property type="molecule type" value="Genomic_DNA"/>
</dbReference>
<dbReference type="Gene3D" id="3.60.40.10">
    <property type="entry name" value="PPM-type phosphatase domain"/>
    <property type="match status" value="1"/>
</dbReference>
<keyword evidence="1" id="KW-0175">Coiled coil</keyword>